<feature type="compositionally biased region" description="Basic and acidic residues" evidence="1">
    <location>
        <begin position="421"/>
        <end position="431"/>
    </location>
</feature>
<feature type="region of interest" description="Disordered" evidence="1">
    <location>
        <begin position="1015"/>
        <end position="1039"/>
    </location>
</feature>
<protein>
    <recommendedName>
        <fullName evidence="2">Integrase catalytic domain-containing protein</fullName>
    </recommendedName>
</protein>
<feature type="compositionally biased region" description="Polar residues" evidence="1">
    <location>
        <begin position="64"/>
        <end position="74"/>
    </location>
</feature>
<dbReference type="InterPro" id="IPR036397">
    <property type="entry name" value="RNaseH_sf"/>
</dbReference>
<feature type="region of interest" description="Disordered" evidence="1">
    <location>
        <begin position="387"/>
        <end position="462"/>
    </location>
</feature>
<dbReference type="SUPFAM" id="SSF53098">
    <property type="entry name" value="Ribonuclease H-like"/>
    <property type="match status" value="1"/>
</dbReference>
<keyword evidence="4" id="KW-1185">Reference proteome</keyword>
<evidence type="ECO:0000256" key="1">
    <source>
        <dbReference type="SAM" id="MobiDB-lite"/>
    </source>
</evidence>
<evidence type="ECO:0000313" key="3">
    <source>
        <dbReference type="EMBL" id="CAJ1389445.1"/>
    </source>
</evidence>
<dbReference type="GO" id="GO:0015074">
    <property type="term" value="P:DNA integration"/>
    <property type="evidence" value="ECO:0007669"/>
    <property type="project" value="InterPro"/>
</dbReference>
<feature type="region of interest" description="Disordered" evidence="1">
    <location>
        <begin position="872"/>
        <end position="895"/>
    </location>
</feature>
<accession>A0AA36IMH1</accession>
<gene>
    <name evidence="3" type="ORF">EVOR1521_LOCUS15059</name>
</gene>
<feature type="compositionally biased region" description="Low complexity" evidence="1">
    <location>
        <begin position="1909"/>
        <end position="1922"/>
    </location>
</feature>
<proteinExistence type="predicted"/>
<dbReference type="EMBL" id="CAUJNA010001879">
    <property type="protein sequence ID" value="CAJ1389445.1"/>
    <property type="molecule type" value="Genomic_DNA"/>
</dbReference>
<dbReference type="Proteomes" id="UP001178507">
    <property type="component" value="Unassembled WGS sequence"/>
</dbReference>
<feature type="region of interest" description="Disordered" evidence="1">
    <location>
        <begin position="1909"/>
        <end position="2010"/>
    </location>
</feature>
<feature type="compositionally biased region" description="Low complexity" evidence="1">
    <location>
        <begin position="24"/>
        <end position="55"/>
    </location>
</feature>
<evidence type="ECO:0000313" key="4">
    <source>
        <dbReference type="Proteomes" id="UP001178507"/>
    </source>
</evidence>
<feature type="compositionally biased region" description="Polar residues" evidence="1">
    <location>
        <begin position="872"/>
        <end position="892"/>
    </location>
</feature>
<feature type="compositionally biased region" description="Low complexity" evidence="1">
    <location>
        <begin position="1968"/>
        <end position="1989"/>
    </location>
</feature>
<dbReference type="InterPro" id="IPR021109">
    <property type="entry name" value="Peptidase_aspartic_dom_sf"/>
</dbReference>
<dbReference type="InterPro" id="IPR001584">
    <property type="entry name" value="Integrase_cat-core"/>
</dbReference>
<dbReference type="Gene3D" id="3.30.420.10">
    <property type="entry name" value="Ribonuclease H-like superfamily/Ribonuclease H"/>
    <property type="match status" value="1"/>
</dbReference>
<reference evidence="3" key="1">
    <citation type="submission" date="2023-08" db="EMBL/GenBank/DDBJ databases">
        <authorList>
            <person name="Chen Y."/>
            <person name="Shah S."/>
            <person name="Dougan E. K."/>
            <person name="Thang M."/>
            <person name="Chan C."/>
        </authorList>
    </citation>
    <scope>NUCLEOTIDE SEQUENCE</scope>
</reference>
<dbReference type="PROSITE" id="PS50994">
    <property type="entry name" value="INTEGRASE"/>
    <property type="match status" value="1"/>
</dbReference>
<feature type="compositionally biased region" description="Basic residues" evidence="1">
    <location>
        <begin position="440"/>
        <end position="458"/>
    </location>
</feature>
<comment type="caution">
    <text evidence="3">The sequence shown here is derived from an EMBL/GenBank/DDBJ whole genome shotgun (WGS) entry which is preliminary data.</text>
</comment>
<organism evidence="3 4">
    <name type="scientific">Effrenium voratum</name>
    <dbReference type="NCBI Taxonomy" id="2562239"/>
    <lineage>
        <taxon>Eukaryota</taxon>
        <taxon>Sar</taxon>
        <taxon>Alveolata</taxon>
        <taxon>Dinophyceae</taxon>
        <taxon>Suessiales</taxon>
        <taxon>Symbiodiniaceae</taxon>
        <taxon>Effrenium</taxon>
    </lineage>
</organism>
<sequence length="2716" mass="302594">MASPSDPWLDYLRNQGRSDASARTPAATTAGLGPPPGLSTAGPPLSFGPSSGPTPNAHHMQHTADGTSAQNQNFGMNAQSANFGLNTPNLLYGMNAQNMTFGVNAPNVHTGMNAQNLPFGANTQNLPFSLNTPCPNANPLPATNVDPGTQMNAATFASAIGSGLSGSPQRVVHSAMDMLGKPSLPGGHAAHPQGRLSGDALIAQALSQALSGEKRPIPCWNGATTTLRSWLKLLALWEHESQIPQDKRGIKLLQSFPEGSQPRRIADTVPTDILISAQGYSAILSKLLEKYGPFLEATGPQAVDKFLFEGERGRGESFSSFVATKELARQEMESHLGEHVSDRLCGRILLKQANLNELQRELVSLKGPMMRTFDEVANMLRPLDRPEALARPDNAGGRPRRAYFASPEHANADDHMEDDQNERGYTKRDNYNRPFGGKRTFQKGKWNKGGKSKFSRKGKPSEALVDTAAEDAVIGSNAMNRLHGSLRAMGLRAIPATGVELPGAGGIGGAAVVQSMMDVPIGVAGHNCILRFTVLKDTGEFETPPLLPVSFLETMDTIIDFQKSECVIGGNTVEMLRLPTGHRAIDILQYHPDGWNLPTEMRKNPDLDPFVLPSHTSSATVSMVSVWLQRADDKVFVQALPGGRLPMIVPADCSGLPPKHITRRRTSHVVFDDGSEITIDDDWQTQHAHRELQQPWHGSAMQVLPLVMILALMGPGDRMDLMPGEALFLATNRHHEAVGTDSQTRTPGKPVTNNQRLLILTSLRMEASLDRAITVRVMISMYRRSHFPCSSGYSIKLDNSWSAMASLKDRINKMVHAKDPTVPKEPNPQRAKNAWRRMTLAIFTLIKAATDQLVVDYLVKSRKVEEELGAVSQTTMKKQTTKNVSQQPLTRSKAQKNWVHEPDVCPHVQEYLRHRAGRGYFWWTCLQCGSRWERNQLEETTAGSSSSSHLVVEKPLKGSYPEYLPPPRYRTDMNKLVKVTTKESDNVPKSQGSILATEIKNQATAMLEDQFNRDTENANAGPDGTITEKNNGKGNCRSKNRTLTGVLPCRRSKTPTRKSAVDTEIYELNTDSDTLGDMEMVDPAPAKQEWSHHYFENEDYGKITDSTCYEAYWIFPCTTSNAAWSLEDQEWRSVPRNITKEIKKLVYTSTHNLLGEFGVDIMEIYSPPRVTKMARSQNGQWRIGGALDLTTGYNFCDPQCRADTRRQVKELKPALITLSPPCTSFSLLRQLSNYRRDPETVIAEQEEGDLHWDFALSIAEYQDDNRRGFLLEHPRGASSWRSERAQRLMQRPTVFCIHLDMCAFQLTTTKENLPAKKPTRLLTNVWPLVKLLAKRCPGHEVHQPLIGGRAGPTAVYTDAFVKAILKGLRRHLQHLGVYAQVNPPHELPSQAIAALSTWHQQKADNEANRLASVLATFIQNEAEFQDELEVYLLHCFPSHRILGGADSSSPTVAASRPLARPAIDDDVETDPVMQSASRQLVPIGEGENIQKAADKIDTWQKAETGQWSLAPDLRRELYRLHRNLGHPDRQAFVRGLRHASAKEEVINWAKRYFNCPLCEARQKPTLPRPGHLVRQMEFNQVVGIDTFFYPFQEVTLNFLNILCWGSGLQIVEEMPQKTGFDTFETFCRTWLTHYGPPGVLVIDQGTEYTSQEFLGRLSDMGLMIHVIDARAPWQNGRTEKAGGLFKEKLSLTLQEIQATSKSEFDQCVREVQINRNRYYNRSGFSPYQRVFGYNPRLPASLASDDLLDSELVHQGASGPVKRAWEIRDAASQAWMRNKDAEMVSSAVRKRTRISDAKKLNIGDWVYVWRDTDKYNGWSGPGIILAESPNGNSLWISLRGHLVKASREQVRPATAEEHLGAELIQELSQEMIKDIHTGKVKHYHDIEQEGGPGDQRQLEMPIEAIENVPAPEESQQPVQEPQALPAPVDNNVDGDELDHANVEAENQPHAPQPTAEDMEVEAGDRESTRPPSSSRPTSRPTTPVMSRRSTVVVDEGSGGTTSIPYGPQRAPPESRAMPYPFDGATPAWPTPPARSFFMQAVDFEEVEHGKDGAAWWTNQRMGTSGITPKGKETFDIANSEASYSHRDRCMYLAKAKTSPGQVTFNQLGNEHKKIFRGARAKELQSLLDTKSITILSKKESEEFRRNYPEGVLESRFVDRWKPSGKFAVLPEEYGNANFDPAKHEGLAAKSRWCVVGWQDPQIHEIERSAPTPITSSLYLFFQLAASRKWGARVKDAKTAFLQSMPTTRKKRLACTMPKDEAFSGYSDDQLIMLNTEVYGLVSGPAWWRRSFLEVLVKELGYRINPYDRCVLTLDAEERGEQVPTRGAIVIEVDDVLEAGDEEHRRRMKVLEEKLRFGKAVELQSEDLGTGYAGRRIRQEQDCSFTHSMQDYVQNRLKQVILENKTLKKNASEVPLTANEETQLRGTIASINWIAREGRPDASAAASILAGCFPNPTAENALEANRVVNKIKGHNVVLRIFSIPEDKIRHILIADSSYDPSGKQKPQHGWLQGITDDTLSQGASAPISLMSWRSRRLRRKAGSTMLCEAISMATALGAMEKQVAMLESLRWSRYSPRKHAERDDDGGLHGTPTVIASENPRFADPNLVAIIDAKSVYDATHSEQAQGEDDRSALEIAVIKESLAKMQGRIRWLPHNFNPADVLTKMIGAHEEPMFALLRNCRLRIEAEADHLASGRQGDHRKKSTVNPKIILGAEETT</sequence>
<dbReference type="InterPro" id="IPR012337">
    <property type="entry name" value="RNaseH-like_sf"/>
</dbReference>
<dbReference type="GO" id="GO:0003676">
    <property type="term" value="F:nucleic acid binding"/>
    <property type="evidence" value="ECO:0007669"/>
    <property type="project" value="InterPro"/>
</dbReference>
<feature type="domain" description="Integrase catalytic" evidence="2">
    <location>
        <begin position="1565"/>
        <end position="1734"/>
    </location>
</feature>
<name>A0AA36IMH1_9DINO</name>
<feature type="region of interest" description="Disordered" evidence="1">
    <location>
        <begin position="1"/>
        <end position="74"/>
    </location>
</feature>
<dbReference type="Gene3D" id="2.40.70.10">
    <property type="entry name" value="Acid Proteases"/>
    <property type="match status" value="1"/>
</dbReference>
<evidence type="ECO:0000259" key="2">
    <source>
        <dbReference type="PROSITE" id="PS50994"/>
    </source>
</evidence>